<dbReference type="PANTHER" id="PTHR33371:SF15">
    <property type="entry name" value="LIPOPROTEIN LPRN"/>
    <property type="match status" value="1"/>
</dbReference>
<organism evidence="4 5">
    <name type="scientific">Actinomadura harenae</name>
    <dbReference type="NCBI Taxonomy" id="2483351"/>
    <lineage>
        <taxon>Bacteria</taxon>
        <taxon>Bacillati</taxon>
        <taxon>Actinomycetota</taxon>
        <taxon>Actinomycetes</taxon>
        <taxon>Streptosporangiales</taxon>
        <taxon>Thermomonosporaceae</taxon>
        <taxon>Actinomadura</taxon>
    </lineage>
</organism>
<feature type="region of interest" description="Disordered" evidence="1">
    <location>
        <begin position="1"/>
        <end position="21"/>
    </location>
</feature>
<dbReference type="EMBL" id="RFFG01000002">
    <property type="protein sequence ID" value="RMI47542.1"/>
    <property type="molecule type" value="Genomic_DNA"/>
</dbReference>
<dbReference type="InterPro" id="IPR005693">
    <property type="entry name" value="Mce"/>
</dbReference>
<gene>
    <name evidence="4" type="ORF">EBO15_01145</name>
</gene>
<dbReference type="PANTHER" id="PTHR33371">
    <property type="entry name" value="INTERMEMBRANE PHOSPHOLIPID TRANSPORT SYSTEM BINDING PROTEIN MLAD-RELATED"/>
    <property type="match status" value="1"/>
</dbReference>
<feature type="domain" description="Mammalian cell entry C-terminal" evidence="3">
    <location>
        <begin position="152"/>
        <end position="322"/>
    </location>
</feature>
<evidence type="ECO:0000259" key="3">
    <source>
        <dbReference type="Pfam" id="PF11887"/>
    </source>
</evidence>
<accession>A0A3M2MDB6</accession>
<dbReference type="InterPro" id="IPR052336">
    <property type="entry name" value="MlaD_Phospholipid_Transporter"/>
</dbReference>
<sequence length="444" mass="46848">MTRRSFRSPLGRGTLRAAGAPGRARTPVRLGVVALAGATALSGCSFRGVDSIPLPGGPDLGSHPRTLKVEFGNVLDLVPQSVVKVNDVSVGKVDDIKLGGGQEGWHAIVTVKIRSDVKLPENAYARIGQTSLLGEKFVELDEPPVGEPARGELRGGALIPLSRTSRSTEIEEVLSAMSLLLNGGGLEQVTTITRELNAAMSGRESTIRSVLQRIDTFAGTLDRNRPAIIKALDSLDRLTAKLAAERKTIKATIDTTGPAITVLKDNRADLTEMLVALDKLSRATTSVVNRSRDDLLANLKTLDPLLRNLNKAGSSLPRNLETLLSYPFPATFGNVIRGDYGNIRLTIDLDFQNIAHNLLGGTDLEGLAGGQQMRSMLKVPNVTLPRTPLGILPQMPSGGGLPGLGGQTGQNTGNTGKTGQTGTPKPKALRGPGDLHTLMTGGLS</sequence>
<feature type="compositionally biased region" description="Low complexity" evidence="1">
    <location>
        <begin position="409"/>
        <end position="426"/>
    </location>
</feature>
<feature type="domain" description="Mce/MlaD" evidence="2">
    <location>
        <begin position="65"/>
        <end position="142"/>
    </location>
</feature>
<evidence type="ECO:0000259" key="2">
    <source>
        <dbReference type="Pfam" id="PF02470"/>
    </source>
</evidence>
<dbReference type="InterPro" id="IPR024516">
    <property type="entry name" value="Mce_C"/>
</dbReference>
<dbReference type="Pfam" id="PF11887">
    <property type="entry name" value="Mce4_CUP1"/>
    <property type="match status" value="1"/>
</dbReference>
<protein>
    <submittedName>
        <fullName evidence="4">MCE family protein</fullName>
    </submittedName>
</protein>
<dbReference type="InterPro" id="IPR003399">
    <property type="entry name" value="Mce/MlaD"/>
</dbReference>
<evidence type="ECO:0000256" key="1">
    <source>
        <dbReference type="SAM" id="MobiDB-lite"/>
    </source>
</evidence>
<dbReference type="RefSeq" id="WP_122192393.1">
    <property type="nucleotide sequence ID" value="NZ_JBHSKC010000016.1"/>
</dbReference>
<proteinExistence type="predicted"/>
<evidence type="ECO:0000313" key="4">
    <source>
        <dbReference type="EMBL" id="RMI47542.1"/>
    </source>
</evidence>
<comment type="caution">
    <text evidence="4">The sequence shown here is derived from an EMBL/GenBank/DDBJ whole genome shotgun (WGS) entry which is preliminary data.</text>
</comment>
<dbReference type="OrthoDB" id="9774928at2"/>
<feature type="compositionally biased region" description="Low complexity" evidence="1">
    <location>
        <begin position="9"/>
        <end position="21"/>
    </location>
</feature>
<dbReference type="AlphaFoldDB" id="A0A3M2MDB6"/>
<dbReference type="NCBIfam" id="TIGR00996">
    <property type="entry name" value="Mtu_fam_mce"/>
    <property type="match status" value="1"/>
</dbReference>
<feature type="region of interest" description="Disordered" evidence="1">
    <location>
        <begin position="395"/>
        <end position="444"/>
    </location>
</feature>
<feature type="compositionally biased region" description="Gly residues" evidence="1">
    <location>
        <begin position="397"/>
        <end position="408"/>
    </location>
</feature>
<reference evidence="4 5" key="1">
    <citation type="submission" date="2018-10" db="EMBL/GenBank/DDBJ databases">
        <title>Isolation from soil.</title>
        <authorList>
            <person name="Hu J."/>
        </authorList>
    </citation>
    <scope>NUCLEOTIDE SEQUENCE [LARGE SCALE GENOMIC DNA]</scope>
    <source>
        <strain evidence="4 5">NEAU-Ht49</strain>
    </source>
</reference>
<dbReference type="GO" id="GO:0005576">
    <property type="term" value="C:extracellular region"/>
    <property type="evidence" value="ECO:0007669"/>
    <property type="project" value="TreeGrafter"/>
</dbReference>
<keyword evidence="5" id="KW-1185">Reference proteome</keyword>
<dbReference type="Proteomes" id="UP000282674">
    <property type="component" value="Unassembled WGS sequence"/>
</dbReference>
<dbReference type="Pfam" id="PF02470">
    <property type="entry name" value="MlaD"/>
    <property type="match status" value="1"/>
</dbReference>
<evidence type="ECO:0000313" key="5">
    <source>
        <dbReference type="Proteomes" id="UP000282674"/>
    </source>
</evidence>
<name>A0A3M2MDB6_9ACTN</name>